<comment type="subcellular location">
    <subcellularLocation>
        <location evidence="1">Membrane</location>
        <topology evidence="1">Multi-pass membrane protein</topology>
    </subcellularLocation>
</comment>
<feature type="transmembrane region" description="Helical" evidence="6">
    <location>
        <begin position="333"/>
        <end position="354"/>
    </location>
</feature>
<keyword evidence="3 6" id="KW-0812">Transmembrane</keyword>
<protein>
    <submittedName>
        <fullName evidence="8">MFS family permease</fullName>
    </submittedName>
</protein>
<feature type="transmembrane region" description="Helical" evidence="6">
    <location>
        <begin position="108"/>
        <end position="127"/>
    </location>
</feature>
<keyword evidence="9" id="KW-1185">Reference proteome</keyword>
<evidence type="ECO:0000256" key="6">
    <source>
        <dbReference type="SAM" id="Phobius"/>
    </source>
</evidence>
<dbReference type="GO" id="GO:0022857">
    <property type="term" value="F:transmembrane transporter activity"/>
    <property type="evidence" value="ECO:0007669"/>
    <property type="project" value="InterPro"/>
</dbReference>
<feature type="transmembrane region" description="Helical" evidence="6">
    <location>
        <begin position="262"/>
        <end position="282"/>
    </location>
</feature>
<dbReference type="InterPro" id="IPR020846">
    <property type="entry name" value="MFS_dom"/>
</dbReference>
<feature type="transmembrane region" description="Helical" evidence="6">
    <location>
        <begin position="232"/>
        <end position="256"/>
    </location>
</feature>
<gene>
    <name evidence="8" type="ORF">FHS21_003050</name>
</gene>
<dbReference type="InterPro" id="IPR036259">
    <property type="entry name" value="MFS_trans_sf"/>
</dbReference>
<dbReference type="PANTHER" id="PTHR42718:SF9">
    <property type="entry name" value="MAJOR FACILITATOR SUPERFAMILY MULTIDRUG TRANSPORTER MFSC"/>
    <property type="match status" value="1"/>
</dbReference>
<dbReference type="Pfam" id="PF07690">
    <property type="entry name" value="MFS_1"/>
    <property type="match status" value="1"/>
</dbReference>
<feature type="domain" description="Major facilitator superfamily (MFS) profile" evidence="7">
    <location>
        <begin position="42"/>
        <end position="541"/>
    </location>
</feature>
<dbReference type="SUPFAM" id="SSF103473">
    <property type="entry name" value="MFS general substrate transporter"/>
    <property type="match status" value="1"/>
</dbReference>
<feature type="transmembrane region" description="Helical" evidence="6">
    <location>
        <begin position="198"/>
        <end position="220"/>
    </location>
</feature>
<dbReference type="GO" id="GO:0016020">
    <property type="term" value="C:membrane"/>
    <property type="evidence" value="ECO:0007669"/>
    <property type="project" value="UniProtKB-SubCell"/>
</dbReference>
<dbReference type="PANTHER" id="PTHR42718">
    <property type="entry name" value="MAJOR FACILITATOR SUPERFAMILY MULTIDRUG TRANSPORTER MFSC"/>
    <property type="match status" value="1"/>
</dbReference>
<dbReference type="Gene3D" id="1.20.1250.20">
    <property type="entry name" value="MFS general substrate transporter like domains"/>
    <property type="match status" value="1"/>
</dbReference>
<evidence type="ECO:0000256" key="1">
    <source>
        <dbReference type="ARBA" id="ARBA00004141"/>
    </source>
</evidence>
<organism evidence="8 9">
    <name type="scientific">Phyllobacterium trifolii</name>
    <dbReference type="NCBI Taxonomy" id="300193"/>
    <lineage>
        <taxon>Bacteria</taxon>
        <taxon>Pseudomonadati</taxon>
        <taxon>Pseudomonadota</taxon>
        <taxon>Alphaproteobacteria</taxon>
        <taxon>Hyphomicrobiales</taxon>
        <taxon>Phyllobacteriaceae</taxon>
        <taxon>Phyllobacterium</taxon>
    </lineage>
</organism>
<feature type="transmembrane region" description="Helical" evidence="6">
    <location>
        <begin position="425"/>
        <end position="447"/>
    </location>
</feature>
<evidence type="ECO:0000256" key="4">
    <source>
        <dbReference type="ARBA" id="ARBA00022989"/>
    </source>
</evidence>
<dbReference type="AlphaFoldDB" id="A0A839U9I3"/>
<evidence type="ECO:0000259" key="7">
    <source>
        <dbReference type="PROSITE" id="PS50850"/>
    </source>
</evidence>
<feature type="transmembrane region" description="Helical" evidence="6">
    <location>
        <begin position="133"/>
        <end position="154"/>
    </location>
</feature>
<feature type="transmembrane region" description="Helical" evidence="6">
    <location>
        <begin position="166"/>
        <end position="186"/>
    </location>
</feature>
<evidence type="ECO:0000256" key="3">
    <source>
        <dbReference type="ARBA" id="ARBA00022692"/>
    </source>
</evidence>
<feature type="transmembrane region" description="Helical" evidence="6">
    <location>
        <begin position="361"/>
        <end position="378"/>
    </location>
</feature>
<dbReference type="EMBL" id="JACHXN010000008">
    <property type="protein sequence ID" value="MBB3146635.1"/>
    <property type="molecule type" value="Genomic_DNA"/>
</dbReference>
<dbReference type="Proteomes" id="UP000554520">
    <property type="component" value="Unassembled WGS sequence"/>
</dbReference>
<accession>A0A839U9I3</accession>
<evidence type="ECO:0000256" key="5">
    <source>
        <dbReference type="ARBA" id="ARBA00023136"/>
    </source>
</evidence>
<name>A0A839U9I3_9HYPH</name>
<reference evidence="8 9" key="1">
    <citation type="submission" date="2020-08" db="EMBL/GenBank/DDBJ databases">
        <title>Genomic Encyclopedia of Type Strains, Phase III (KMG-III): the genomes of soil and plant-associated and newly described type strains.</title>
        <authorList>
            <person name="Whitman W."/>
        </authorList>
    </citation>
    <scope>NUCLEOTIDE SEQUENCE [LARGE SCALE GENOMIC DNA]</scope>
    <source>
        <strain evidence="8 9">CECT 7015</strain>
    </source>
</reference>
<dbReference type="PROSITE" id="PS50850">
    <property type="entry name" value="MFS"/>
    <property type="match status" value="1"/>
</dbReference>
<sequence length="555" mass="60000">MIPEAEFVGYTPNNINRAKVQTITDASPVADPPINALRSAAYIAASTLLSMTQGLGMNLVATNIPQIQGYLGATNVEATWLIAAYMAPNVSLSVALIKIRNQYGLRNFAELSIAIFVLVSLLHLFVIDLQSAIIIRFVSGIAAAPLSSLAFLYMLEAFPPSRKRTIGVCLVLTNISLAAPMARLLSPTLLDIGQWQGLYMFEVSLALVSFGVIYLLPLTPIARAKVIEKMDVVSYVLIAIGFGCTAVVLVTGRLYWWREAAWLGVLLAIAIVTITIAVVIELNRERPLLDIRWIASKEIVHLAGTILLFRLAVSEQSTIATSFFQNLGLMNDQLWKLYVVMMVSMIAAGLSCAAVMTPERVPAIHAVALIFLIIGSYMDSQATYLTRPPEMYVSQALIAAATALFLPPAMSIGLTAALKRGPNYILSFIIVFLSTQSLGGLLGQAVFGSFITIREKFHSNILAERIVPFDPMVTERASKLADAYGGMIADKALLKAEGIALLSQQITRQANILAFNDAFLLIAGISFGALVMLLADTSTRALLARRHSPATVPIS</sequence>
<evidence type="ECO:0000313" key="8">
    <source>
        <dbReference type="EMBL" id="MBB3146635.1"/>
    </source>
</evidence>
<keyword evidence="4 6" id="KW-1133">Transmembrane helix</keyword>
<evidence type="ECO:0000313" key="9">
    <source>
        <dbReference type="Proteomes" id="UP000554520"/>
    </source>
</evidence>
<dbReference type="InterPro" id="IPR011701">
    <property type="entry name" value="MFS"/>
</dbReference>
<keyword evidence="5 6" id="KW-0472">Membrane</keyword>
<feature type="transmembrane region" description="Helical" evidence="6">
    <location>
        <begin position="518"/>
        <end position="535"/>
    </location>
</feature>
<keyword evidence="2" id="KW-0813">Transport</keyword>
<proteinExistence type="predicted"/>
<comment type="caution">
    <text evidence="8">The sequence shown here is derived from an EMBL/GenBank/DDBJ whole genome shotgun (WGS) entry which is preliminary data.</text>
</comment>
<evidence type="ECO:0000256" key="2">
    <source>
        <dbReference type="ARBA" id="ARBA00022448"/>
    </source>
</evidence>
<feature type="transmembrane region" description="Helical" evidence="6">
    <location>
        <begin position="398"/>
        <end position="418"/>
    </location>
</feature>